<dbReference type="EMBL" id="DF237070">
    <property type="protein sequence ID" value="GAQ82729.1"/>
    <property type="molecule type" value="Genomic_DNA"/>
</dbReference>
<dbReference type="Proteomes" id="UP000054558">
    <property type="component" value="Unassembled WGS sequence"/>
</dbReference>
<proteinExistence type="inferred from homology"/>
<gene>
    <name evidence="3" type="ORF">KFL_001210230</name>
</gene>
<dbReference type="AlphaFoldDB" id="A0A1Y1HZX7"/>
<reference evidence="3 4" key="1">
    <citation type="journal article" date="2014" name="Nat. Commun.">
        <title>Klebsormidium flaccidum genome reveals primary factors for plant terrestrial adaptation.</title>
        <authorList>
            <person name="Hori K."/>
            <person name="Maruyama F."/>
            <person name="Fujisawa T."/>
            <person name="Togashi T."/>
            <person name="Yamamoto N."/>
            <person name="Seo M."/>
            <person name="Sato S."/>
            <person name="Yamada T."/>
            <person name="Mori H."/>
            <person name="Tajima N."/>
            <person name="Moriyama T."/>
            <person name="Ikeuchi M."/>
            <person name="Watanabe M."/>
            <person name="Wada H."/>
            <person name="Kobayashi K."/>
            <person name="Saito M."/>
            <person name="Masuda T."/>
            <person name="Sasaki-Sekimoto Y."/>
            <person name="Mashiguchi K."/>
            <person name="Awai K."/>
            <person name="Shimojima M."/>
            <person name="Masuda S."/>
            <person name="Iwai M."/>
            <person name="Nobusawa T."/>
            <person name="Narise T."/>
            <person name="Kondo S."/>
            <person name="Saito H."/>
            <person name="Sato R."/>
            <person name="Murakawa M."/>
            <person name="Ihara Y."/>
            <person name="Oshima-Yamada Y."/>
            <person name="Ohtaka K."/>
            <person name="Satoh M."/>
            <person name="Sonobe K."/>
            <person name="Ishii M."/>
            <person name="Ohtani R."/>
            <person name="Kanamori-Sato M."/>
            <person name="Honoki R."/>
            <person name="Miyazaki D."/>
            <person name="Mochizuki H."/>
            <person name="Umetsu J."/>
            <person name="Higashi K."/>
            <person name="Shibata D."/>
            <person name="Kamiya Y."/>
            <person name="Sato N."/>
            <person name="Nakamura Y."/>
            <person name="Tabata S."/>
            <person name="Ida S."/>
            <person name="Kurokawa K."/>
            <person name="Ohta H."/>
        </authorList>
    </citation>
    <scope>NUCLEOTIDE SEQUENCE [LARGE SCALE GENOMIC DNA]</scope>
    <source>
        <strain evidence="3 4">NIES-2285</strain>
    </source>
</reference>
<accession>A0A1Y1HZX7</accession>
<comment type="similarity">
    <text evidence="1">Belongs to the peptidase M43B family.</text>
</comment>
<dbReference type="PANTHER" id="PTHR47466">
    <property type="match status" value="1"/>
</dbReference>
<protein>
    <submittedName>
        <fullName evidence="3">Uncharacterized protein</fullName>
    </submittedName>
</protein>
<sequence>MPRSSPLAANIPQVQDGSFSAELLRPLPDGRVACGFGPSPCTASSRHLESFNGPEENDLSFSNISRLIPNVTNLFNECLQAPVNITEWQNEVGDYITSFYQKLRNATLLPGGGNVTVVRLANGSLSIVNGNVTVSPTGQLIINGGLTTMGSFNGTLSLNQTRLPNITSVATSILQKVANLTGSNSTLGSLIGGILGGDPPVPDLNATGVDLPSIVFSPSLLSNTTQLLSYSPVTPDAIMLQYFQNLTAAALAAIAPGTPARAESGPLNLNRTPAPPEAASTTSRELHGGLAPGSPDIKVYFFVIVAVSTDRAVTYEILANQIAKMNEHFGALGPFSRFVLAAAVRITNPDWVDRDPDTDQKVLEQMQSQTRIGGPQELNVWITTFSVCNDWNGYAQSPWYYQKYPKSDGIVLSKYTLPMESTHPNYRKYRSLGITATHETGHWPLPHLRYPIENFMDYGLCRRTFTAGQITAMKENWPYYRYYRN</sequence>
<evidence type="ECO:0000256" key="2">
    <source>
        <dbReference type="SAM" id="MobiDB-lite"/>
    </source>
</evidence>
<dbReference type="PANTHER" id="PTHR47466:SF1">
    <property type="entry name" value="METALLOPROTEASE MEP1 (AFU_ORTHOLOGUE AFUA_1G07730)-RELATED"/>
    <property type="match status" value="1"/>
</dbReference>
<organism evidence="3 4">
    <name type="scientific">Klebsormidium nitens</name>
    <name type="common">Green alga</name>
    <name type="synonym">Ulothrix nitens</name>
    <dbReference type="NCBI Taxonomy" id="105231"/>
    <lineage>
        <taxon>Eukaryota</taxon>
        <taxon>Viridiplantae</taxon>
        <taxon>Streptophyta</taxon>
        <taxon>Klebsormidiophyceae</taxon>
        <taxon>Klebsormidiales</taxon>
        <taxon>Klebsormidiaceae</taxon>
        <taxon>Klebsormidium</taxon>
    </lineage>
</organism>
<evidence type="ECO:0000313" key="4">
    <source>
        <dbReference type="Proteomes" id="UP000054558"/>
    </source>
</evidence>
<dbReference type="GO" id="GO:0008237">
    <property type="term" value="F:metallopeptidase activity"/>
    <property type="evidence" value="ECO:0007669"/>
    <property type="project" value="InterPro"/>
</dbReference>
<dbReference type="Gene3D" id="3.40.390.10">
    <property type="entry name" value="Collagenase (Catalytic Domain)"/>
    <property type="match status" value="2"/>
</dbReference>
<dbReference type="InterPro" id="IPR024079">
    <property type="entry name" value="MetalloPept_cat_dom_sf"/>
</dbReference>
<evidence type="ECO:0000256" key="1">
    <source>
        <dbReference type="ARBA" id="ARBA00008721"/>
    </source>
</evidence>
<dbReference type="OrthoDB" id="549917at2759"/>
<feature type="region of interest" description="Disordered" evidence="2">
    <location>
        <begin position="263"/>
        <end position="287"/>
    </location>
</feature>
<evidence type="ECO:0000313" key="3">
    <source>
        <dbReference type="EMBL" id="GAQ82729.1"/>
    </source>
</evidence>
<keyword evidence="4" id="KW-1185">Reference proteome</keyword>
<dbReference type="SUPFAM" id="SSF55486">
    <property type="entry name" value="Metalloproteases ('zincins'), catalytic domain"/>
    <property type="match status" value="1"/>
</dbReference>
<name>A0A1Y1HZX7_KLENI</name>